<evidence type="ECO:0000256" key="3">
    <source>
        <dbReference type="ARBA" id="ARBA00022692"/>
    </source>
</evidence>
<feature type="domain" description="Major facilitator superfamily (MFS) profile" evidence="8">
    <location>
        <begin position="116"/>
        <end position="510"/>
    </location>
</feature>
<dbReference type="InterPro" id="IPR023796">
    <property type="entry name" value="Serpin_dom"/>
</dbReference>
<feature type="transmembrane region" description="Helical" evidence="7">
    <location>
        <begin position="370"/>
        <end position="392"/>
    </location>
</feature>
<dbReference type="Pfam" id="PF00083">
    <property type="entry name" value="Sugar_tr"/>
    <property type="match status" value="1"/>
</dbReference>
<dbReference type="InterPro" id="IPR005828">
    <property type="entry name" value="MFS_sugar_transport-like"/>
</dbReference>
<organism evidence="9 10">
    <name type="scientific">Rhipicephalus sanguineus</name>
    <name type="common">Brown dog tick</name>
    <name type="synonym">Ixodes sanguineus</name>
    <dbReference type="NCBI Taxonomy" id="34632"/>
    <lineage>
        <taxon>Eukaryota</taxon>
        <taxon>Metazoa</taxon>
        <taxon>Ecdysozoa</taxon>
        <taxon>Arthropoda</taxon>
        <taxon>Chelicerata</taxon>
        <taxon>Arachnida</taxon>
        <taxon>Acari</taxon>
        <taxon>Parasitiformes</taxon>
        <taxon>Ixodida</taxon>
        <taxon>Ixodoidea</taxon>
        <taxon>Ixodidae</taxon>
        <taxon>Rhipicephalinae</taxon>
        <taxon>Rhipicephalus</taxon>
        <taxon>Rhipicephalus</taxon>
    </lineage>
</organism>
<dbReference type="PROSITE" id="PS50850">
    <property type="entry name" value="MFS"/>
    <property type="match status" value="1"/>
</dbReference>
<keyword evidence="3 7" id="KW-0812">Transmembrane</keyword>
<dbReference type="VEuPathDB" id="VectorBase:RSAN_043429"/>
<feature type="transmembrane region" description="Helical" evidence="7">
    <location>
        <begin position="225"/>
        <end position="243"/>
    </location>
</feature>
<evidence type="ECO:0000256" key="2">
    <source>
        <dbReference type="ARBA" id="ARBA00022690"/>
    </source>
</evidence>
<evidence type="ECO:0000313" key="9">
    <source>
        <dbReference type="EMBL" id="KAH7962869.1"/>
    </source>
</evidence>
<dbReference type="Gene3D" id="2.30.39.10">
    <property type="entry name" value="Alpha-1-antitrypsin, domain 1"/>
    <property type="match status" value="1"/>
</dbReference>
<keyword evidence="2" id="KW-0646">Protease inhibitor</keyword>
<dbReference type="InterPro" id="IPR042185">
    <property type="entry name" value="Serpin_sf_2"/>
</dbReference>
<evidence type="ECO:0000256" key="4">
    <source>
        <dbReference type="ARBA" id="ARBA00022900"/>
    </source>
</evidence>
<reference evidence="9" key="2">
    <citation type="submission" date="2021-09" db="EMBL/GenBank/DDBJ databases">
        <authorList>
            <person name="Jia N."/>
            <person name="Wang J."/>
            <person name="Shi W."/>
            <person name="Du L."/>
            <person name="Sun Y."/>
            <person name="Zhan W."/>
            <person name="Jiang J."/>
            <person name="Wang Q."/>
            <person name="Zhang B."/>
            <person name="Ji P."/>
            <person name="Sakyi L.B."/>
            <person name="Cui X."/>
            <person name="Yuan T."/>
            <person name="Jiang B."/>
            <person name="Yang W."/>
            <person name="Lam T.T.-Y."/>
            <person name="Chang Q."/>
            <person name="Ding S."/>
            <person name="Wang X."/>
            <person name="Zhu J."/>
            <person name="Ruan X."/>
            <person name="Zhao L."/>
            <person name="Wei J."/>
            <person name="Que T."/>
            <person name="Du C."/>
            <person name="Cheng J."/>
            <person name="Dai P."/>
            <person name="Han X."/>
            <person name="Huang E."/>
            <person name="Gao Y."/>
            <person name="Liu J."/>
            <person name="Shao H."/>
            <person name="Ye R."/>
            <person name="Li L."/>
            <person name="Wei W."/>
            <person name="Wang X."/>
            <person name="Wang C."/>
            <person name="Huo Q."/>
            <person name="Li W."/>
            <person name="Guo W."/>
            <person name="Chen H."/>
            <person name="Chen S."/>
            <person name="Zhou L."/>
            <person name="Zhou L."/>
            <person name="Ni X."/>
            <person name="Tian J."/>
            <person name="Zhou Y."/>
            <person name="Sheng Y."/>
            <person name="Liu T."/>
            <person name="Pan Y."/>
            <person name="Xia L."/>
            <person name="Li J."/>
            <person name="Zhao F."/>
            <person name="Cao W."/>
        </authorList>
    </citation>
    <scope>NUCLEOTIDE SEQUENCE</scope>
    <source>
        <strain evidence="9">Rsan-2018</strain>
        <tissue evidence="9">Larvae</tissue>
    </source>
</reference>
<comment type="caution">
    <text evidence="9">The sequence shown here is derived from an EMBL/GenBank/DDBJ whole genome shotgun (WGS) entry which is preliminary data.</text>
</comment>
<dbReference type="SUPFAM" id="SSF56574">
    <property type="entry name" value="Serpins"/>
    <property type="match status" value="1"/>
</dbReference>
<accession>A0A9D4Q1Q2</accession>
<dbReference type="EMBL" id="JABSTV010001249">
    <property type="protein sequence ID" value="KAH7962869.1"/>
    <property type="molecule type" value="Genomic_DNA"/>
</dbReference>
<evidence type="ECO:0000313" key="10">
    <source>
        <dbReference type="Proteomes" id="UP000821837"/>
    </source>
</evidence>
<dbReference type="InterPro" id="IPR020846">
    <property type="entry name" value="MFS_dom"/>
</dbReference>
<dbReference type="PANTHER" id="PTHR24064">
    <property type="entry name" value="SOLUTE CARRIER FAMILY 22 MEMBER"/>
    <property type="match status" value="1"/>
</dbReference>
<dbReference type="Gene3D" id="3.30.497.10">
    <property type="entry name" value="Antithrombin, subunit I, domain 2"/>
    <property type="match status" value="1"/>
</dbReference>
<evidence type="ECO:0000256" key="5">
    <source>
        <dbReference type="ARBA" id="ARBA00022989"/>
    </source>
</evidence>
<dbReference type="GO" id="GO:0004867">
    <property type="term" value="F:serine-type endopeptidase inhibitor activity"/>
    <property type="evidence" value="ECO:0007669"/>
    <property type="project" value="UniProtKB-KW"/>
</dbReference>
<keyword evidence="4" id="KW-0722">Serine protease inhibitor</keyword>
<dbReference type="Proteomes" id="UP000821837">
    <property type="component" value="Chromosome 3"/>
</dbReference>
<sequence>MDGLEELERRLNVANVSEALSNLREVDDVELTLPLFRAKQVIDLKDTLSSLGFGAWYTDELQPLHASEPGPHAVSAARHASAFRVCTKGGAAQVTKTKPPKGKAAAGRRYTVDRPFLFMVTCSDPDAMLLLETILCEEWEYGDDNEPARTSAVSDWNLVCQRDTLIVVMVAVHCFGSSVFSAAAGSLADSVGRMPVLLVGTAVLIVSTVIGCLSRSFHAFVAAKFFSSGGVSAVMITAVTSVFEVTTRSNRPLQIIFAGMLGVLFSDMWDATVAPVKIGWRLRHAVYTLPTALMLPAFCVASESPRWLIARGRFKDAEVVMMNAAAVNHFPMHFTALTIDKLKAQLIRNEVRLPSIDQEMFSGYSMRRRALVLSLSYFSITFAAFVSAFSLVQRKESWLDHVSFTMNIVCYAVMDRLITRFSMVTVLNIWFMTLGALQCLMSLAFGVGGGAVCPILIMVTIALFYSGSMLCLVYVQEIFPTAVRGSAVGLVFACGRLGGLSSIAGQALNQ</sequence>
<dbReference type="GO" id="GO:0022857">
    <property type="term" value="F:transmembrane transporter activity"/>
    <property type="evidence" value="ECO:0007669"/>
    <property type="project" value="InterPro"/>
</dbReference>
<dbReference type="GO" id="GO:0016020">
    <property type="term" value="C:membrane"/>
    <property type="evidence" value="ECO:0007669"/>
    <property type="project" value="UniProtKB-SubCell"/>
</dbReference>
<dbReference type="InterPro" id="IPR036259">
    <property type="entry name" value="MFS_trans_sf"/>
</dbReference>
<feature type="transmembrane region" description="Helical" evidence="7">
    <location>
        <begin position="426"/>
        <end position="449"/>
    </location>
</feature>
<dbReference type="InterPro" id="IPR036186">
    <property type="entry name" value="Serpin_sf"/>
</dbReference>
<feature type="transmembrane region" description="Helical" evidence="7">
    <location>
        <begin position="255"/>
        <end position="274"/>
    </location>
</feature>
<feature type="transmembrane region" description="Helical" evidence="7">
    <location>
        <begin position="398"/>
        <end position="414"/>
    </location>
</feature>
<feature type="transmembrane region" description="Helical" evidence="7">
    <location>
        <begin position="194"/>
        <end position="213"/>
    </location>
</feature>
<name>A0A9D4Q1Q2_RHISA</name>
<evidence type="ECO:0000259" key="8">
    <source>
        <dbReference type="PROSITE" id="PS50850"/>
    </source>
</evidence>
<evidence type="ECO:0000256" key="7">
    <source>
        <dbReference type="SAM" id="Phobius"/>
    </source>
</evidence>
<dbReference type="Gene3D" id="1.20.1250.20">
    <property type="entry name" value="MFS general substrate transporter like domains"/>
    <property type="match status" value="1"/>
</dbReference>
<keyword evidence="6 7" id="KW-0472">Membrane</keyword>
<reference evidence="9" key="1">
    <citation type="journal article" date="2020" name="Cell">
        <title>Large-Scale Comparative Analyses of Tick Genomes Elucidate Their Genetic Diversity and Vector Capacities.</title>
        <authorList>
            <consortium name="Tick Genome and Microbiome Consortium (TIGMIC)"/>
            <person name="Jia N."/>
            <person name="Wang J."/>
            <person name="Shi W."/>
            <person name="Du L."/>
            <person name="Sun Y."/>
            <person name="Zhan W."/>
            <person name="Jiang J.F."/>
            <person name="Wang Q."/>
            <person name="Zhang B."/>
            <person name="Ji P."/>
            <person name="Bell-Sakyi L."/>
            <person name="Cui X.M."/>
            <person name="Yuan T.T."/>
            <person name="Jiang B.G."/>
            <person name="Yang W.F."/>
            <person name="Lam T.T."/>
            <person name="Chang Q.C."/>
            <person name="Ding S.J."/>
            <person name="Wang X.J."/>
            <person name="Zhu J.G."/>
            <person name="Ruan X.D."/>
            <person name="Zhao L."/>
            <person name="Wei J.T."/>
            <person name="Ye R.Z."/>
            <person name="Que T.C."/>
            <person name="Du C.H."/>
            <person name="Zhou Y.H."/>
            <person name="Cheng J.X."/>
            <person name="Dai P.F."/>
            <person name="Guo W.B."/>
            <person name="Han X.H."/>
            <person name="Huang E.J."/>
            <person name="Li L.F."/>
            <person name="Wei W."/>
            <person name="Gao Y.C."/>
            <person name="Liu J.Z."/>
            <person name="Shao H.Z."/>
            <person name="Wang X."/>
            <person name="Wang C.C."/>
            <person name="Yang T.C."/>
            <person name="Huo Q.B."/>
            <person name="Li W."/>
            <person name="Chen H.Y."/>
            <person name="Chen S.E."/>
            <person name="Zhou L.G."/>
            <person name="Ni X.B."/>
            <person name="Tian J.H."/>
            <person name="Sheng Y."/>
            <person name="Liu T."/>
            <person name="Pan Y.S."/>
            <person name="Xia L.Y."/>
            <person name="Li J."/>
            <person name="Zhao F."/>
            <person name="Cao W.C."/>
        </authorList>
    </citation>
    <scope>NUCLEOTIDE SEQUENCE</scope>
    <source>
        <strain evidence="9">Rsan-2018</strain>
    </source>
</reference>
<dbReference type="AlphaFoldDB" id="A0A9D4Q1Q2"/>
<dbReference type="Pfam" id="PF00079">
    <property type="entry name" value="Serpin"/>
    <property type="match status" value="1"/>
</dbReference>
<proteinExistence type="predicted"/>
<feature type="transmembrane region" description="Helical" evidence="7">
    <location>
        <begin position="455"/>
        <end position="475"/>
    </location>
</feature>
<protein>
    <recommendedName>
        <fullName evidence="8">Major facilitator superfamily (MFS) profile domain-containing protein</fullName>
    </recommendedName>
</protein>
<dbReference type="SUPFAM" id="SSF103473">
    <property type="entry name" value="MFS general substrate transporter"/>
    <property type="match status" value="1"/>
</dbReference>
<comment type="subcellular location">
    <subcellularLocation>
        <location evidence="1">Membrane</location>
        <topology evidence="1">Multi-pass membrane protein</topology>
    </subcellularLocation>
</comment>
<keyword evidence="10" id="KW-1185">Reference proteome</keyword>
<gene>
    <name evidence="9" type="ORF">HPB52_018404</name>
</gene>
<evidence type="ECO:0000256" key="6">
    <source>
        <dbReference type="ARBA" id="ARBA00023136"/>
    </source>
</evidence>
<evidence type="ECO:0000256" key="1">
    <source>
        <dbReference type="ARBA" id="ARBA00004141"/>
    </source>
</evidence>
<keyword evidence="5 7" id="KW-1133">Transmembrane helix</keyword>
<feature type="transmembrane region" description="Helical" evidence="7">
    <location>
        <begin position="165"/>
        <end position="188"/>
    </location>
</feature>
<dbReference type="InterPro" id="IPR042178">
    <property type="entry name" value="Serpin_sf_1"/>
</dbReference>